<dbReference type="GeneID" id="54589154"/>
<dbReference type="PANTHER" id="PTHR46411:SF2">
    <property type="entry name" value="AAA+ ATPASE DOMAIN-CONTAINING PROTEIN"/>
    <property type="match status" value="1"/>
</dbReference>
<feature type="region of interest" description="Disordered" evidence="1">
    <location>
        <begin position="120"/>
        <end position="146"/>
    </location>
</feature>
<dbReference type="InterPro" id="IPR054289">
    <property type="entry name" value="DUF7025"/>
</dbReference>
<feature type="region of interest" description="Disordered" evidence="1">
    <location>
        <begin position="900"/>
        <end position="924"/>
    </location>
</feature>
<evidence type="ECO:0000259" key="2">
    <source>
        <dbReference type="SMART" id="SM00382"/>
    </source>
</evidence>
<dbReference type="InterPro" id="IPR003959">
    <property type="entry name" value="ATPase_AAA_core"/>
</dbReference>
<dbReference type="Pfam" id="PF00004">
    <property type="entry name" value="AAA"/>
    <property type="match status" value="1"/>
</dbReference>
<protein>
    <recommendedName>
        <fullName evidence="2">AAA+ ATPase domain-containing protein</fullName>
    </recommendedName>
</protein>
<accession>A0A6A6I528</accession>
<dbReference type="SUPFAM" id="SSF52540">
    <property type="entry name" value="P-loop containing nucleoside triphosphate hydrolases"/>
    <property type="match status" value="1"/>
</dbReference>
<dbReference type="Pfam" id="PF23232">
    <property type="entry name" value="AAA_lid_13"/>
    <property type="match status" value="1"/>
</dbReference>
<dbReference type="AlphaFoldDB" id="A0A6A6I528"/>
<dbReference type="OrthoDB" id="10042665at2759"/>
<dbReference type="InterPro" id="IPR003593">
    <property type="entry name" value="AAA+_ATPase"/>
</dbReference>
<evidence type="ECO:0000256" key="1">
    <source>
        <dbReference type="SAM" id="MobiDB-lite"/>
    </source>
</evidence>
<name>A0A6A6I528_9PLEO</name>
<evidence type="ECO:0000313" key="4">
    <source>
        <dbReference type="Proteomes" id="UP000800094"/>
    </source>
</evidence>
<gene>
    <name evidence="3" type="ORF">BU26DRAFT_608221</name>
</gene>
<dbReference type="GO" id="GO:0005524">
    <property type="term" value="F:ATP binding"/>
    <property type="evidence" value="ECO:0007669"/>
    <property type="project" value="InterPro"/>
</dbReference>
<proteinExistence type="predicted"/>
<dbReference type="Pfam" id="PF22942">
    <property type="entry name" value="DUF7025"/>
    <property type="match status" value="1"/>
</dbReference>
<dbReference type="Proteomes" id="UP000800094">
    <property type="component" value="Unassembled WGS sequence"/>
</dbReference>
<dbReference type="EMBL" id="ML987202">
    <property type="protein sequence ID" value="KAF2244663.1"/>
    <property type="molecule type" value="Genomic_DNA"/>
</dbReference>
<dbReference type="PANTHER" id="PTHR46411">
    <property type="entry name" value="FAMILY ATPASE, PUTATIVE-RELATED"/>
    <property type="match status" value="1"/>
</dbReference>
<dbReference type="Gene3D" id="3.40.50.300">
    <property type="entry name" value="P-loop containing nucleotide triphosphate hydrolases"/>
    <property type="match status" value="1"/>
</dbReference>
<organism evidence="3 4">
    <name type="scientific">Trematosphaeria pertusa</name>
    <dbReference type="NCBI Taxonomy" id="390896"/>
    <lineage>
        <taxon>Eukaryota</taxon>
        <taxon>Fungi</taxon>
        <taxon>Dikarya</taxon>
        <taxon>Ascomycota</taxon>
        <taxon>Pezizomycotina</taxon>
        <taxon>Dothideomycetes</taxon>
        <taxon>Pleosporomycetidae</taxon>
        <taxon>Pleosporales</taxon>
        <taxon>Massarineae</taxon>
        <taxon>Trematosphaeriaceae</taxon>
        <taxon>Trematosphaeria</taxon>
    </lineage>
</organism>
<dbReference type="InterPro" id="IPR027417">
    <property type="entry name" value="P-loop_NTPase"/>
</dbReference>
<keyword evidence="4" id="KW-1185">Reference proteome</keyword>
<sequence>MVALGEDPECNGNKQGSEHIANNPKVLASVHDFRGSLEPNASFATDLPAESMDIGGREKALPSVQIRDVTEDESLLDGLHKSRPVQIQEYESSEINEVNGVRESIEMRESIEIHEVSGDFETTEAYEEQPPTPPVNSPSPGRASPYPPISTPYVLYCLTVKEEGQSNRSFYKDTPWKGINNGLPGSVPDDDAESKAVLVYYVQADVIDKTGKDSNTSKTWRDEPADFEFGRDALLRKRYWPVLKLYSKRLIRVLELILDYYPDRGDYKQYNSELEDTFVELMYCYAELKAYFDSYLQSIPEEGGNDPRLEIGNCGDEKTADAMRPHLDFGSLDKSTEPCDEATAFDLAVLLRLLAPMYRVKAIPTLTSIYIDPRPMITYETLWLLFKPGTEVYVQQSAFSDDLEYPSTGRRGNSRNLKRGDEDDNFSACIVAAWLYMDKDFTANDPNEASERLELELWNVQYDGTAFQRMAREAAIIKFDGCKHLKDLQVIPSRLYDKFDGGSLRQRLEKRGQKYLSILKDAAAHREYNDPRSGYEGQIIVDPDAYRQYAGLAEGDFPPRPSPVADGGGGSRYGYLTDFEPANSETYGRIKEVSVLLPRRIEGFGLRTKRWMVFEIDKISDEAPMPSQNQLETELVLVSDADKDSLRTVLPKGEHPIGLSSDFIPGKGEGKIFLLYGPPGTGKTLTVECVANDTCRPLLGLTAQDVGLAYDVEAHLRKWFYLAAKWDAILLIDEADLFLEQRKEGDLGRNSLSTVFLRTMEYYKGVLFLTTNRPGHIDDSFISRITCPIAYHRLSAETKEKIVRKFVKRFEETGTIEVEPAAVKYLVGNCQDLNGRQLRNVLQNAVASAEVKLRAERRFAANRGRPPGEAQDQSIVSVKMHHVKAAVERQGEFRDYLRNLRGRDEPARARNKQDYLPAPPGSPA</sequence>
<dbReference type="GO" id="GO:0016887">
    <property type="term" value="F:ATP hydrolysis activity"/>
    <property type="evidence" value="ECO:0007669"/>
    <property type="project" value="InterPro"/>
</dbReference>
<dbReference type="CDD" id="cd19481">
    <property type="entry name" value="RecA-like_protease"/>
    <property type="match status" value="1"/>
</dbReference>
<feature type="domain" description="AAA+ ATPase" evidence="2">
    <location>
        <begin position="669"/>
        <end position="796"/>
    </location>
</feature>
<feature type="compositionally biased region" description="Basic and acidic residues" evidence="1">
    <location>
        <begin position="900"/>
        <end position="913"/>
    </location>
</feature>
<dbReference type="RefSeq" id="XP_033679667.1">
    <property type="nucleotide sequence ID" value="XM_033835824.1"/>
</dbReference>
<dbReference type="SMART" id="SM00382">
    <property type="entry name" value="AAA"/>
    <property type="match status" value="1"/>
</dbReference>
<dbReference type="InterPro" id="IPR056599">
    <property type="entry name" value="AAA_lid_fung"/>
</dbReference>
<evidence type="ECO:0000313" key="3">
    <source>
        <dbReference type="EMBL" id="KAF2244663.1"/>
    </source>
</evidence>
<feature type="region of interest" description="Disordered" evidence="1">
    <location>
        <begin position="1"/>
        <end position="23"/>
    </location>
</feature>
<reference evidence="3" key="1">
    <citation type="journal article" date="2020" name="Stud. Mycol.">
        <title>101 Dothideomycetes genomes: a test case for predicting lifestyles and emergence of pathogens.</title>
        <authorList>
            <person name="Haridas S."/>
            <person name="Albert R."/>
            <person name="Binder M."/>
            <person name="Bloem J."/>
            <person name="Labutti K."/>
            <person name="Salamov A."/>
            <person name="Andreopoulos B."/>
            <person name="Baker S."/>
            <person name="Barry K."/>
            <person name="Bills G."/>
            <person name="Bluhm B."/>
            <person name="Cannon C."/>
            <person name="Castanera R."/>
            <person name="Culley D."/>
            <person name="Daum C."/>
            <person name="Ezra D."/>
            <person name="Gonzalez J."/>
            <person name="Henrissat B."/>
            <person name="Kuo A."/>
            <person name="Liang C."/>
            <person name="Lipzen A."/>
            <person name="Lutzoni F."/>
            <person name="Magnuson J."/>
            <person name="Mondo S."/>
            <person name="Nolan M."/>
            <person name="Ohm R."/>
            <person name="Pangilinan J."/>
            <person name="Park H.-J."/>
            <person name="Ramirez L."/>
            <person name="Alfaro M."/>
            <person name="Sun H."/>
            <person name="Tritt A."/>
            <person name="Yoshinaga Y."/>
            <person name="Zwiers L.-H."/>
            <person name="Turgeon B."/>
            <person name="Goodwin S."/>
            <person name="Spatafora J."/>
            <person name="Crous P."/>
            <person name="Grigoriev I."/>
        </authorList>
    </citation>
    <scope>NUCLEOTIDE SEQUENCE</scope>
    <source>
        <strain evidence="3">CBS 122368</strain>
    </source>
</reference>